<evidence type="ECO:0000256" key="3">
    <source>
        <dbReference type="ARBA" id="ARBA00023163"/>
    </source>
</evidence>
<evidence type="ECO:0000259" key="7">
    <source>
        <dbReference type="PROSITE" id="PS50110"/>
    </source>
</evidence>
<organism evidence="8 9">
    <name type="scientific">Albidovulum sediminicola</name>
    <dbReference type="NCBI Taxonomy" id="2984331"/>
    <lineage>
        <taxon>Bacteria</taxon>
        <taxon>Pseudomonadati</taxon>
        <taxon>Pseudomonadota</taxon>
        <taxon>Alphaproteobacteria</taxon>
        <taxon>Rhodobacterales</taxon>
        <taxon>Paracoccaceae</taxon>
        <taxon>Albidovulum</taxon>
    </lineage>
</organism>
<evidence type="ECO:0000256" key="1">
    <source>
        <dbReference type="ARBA" id="ARBA00023015"/>
    </source>
</evidence>
<dbReference type="InterPro" id="IPR036388">
    <property type="entry name" value="WH-like_DNA-bd_sf"/>
</dbReference>
<name>A0ABT2Z8C5_9RHOB</name>
<keyword evidence="4" id="KW-0597">Phosphoprotein</keyword>
<dbReference type="EMBL" id="JAOWLA010000063">
    <property type="protein sequence ID" value="MCV2867001.1"/>
    <property type="molecule type" value="Genomic_DNA"/>
</dbReference>
<dbReference type="CDD" id="cd06170">
    <property type="entry name" value="LuxR_C_like"/>
    <property type="match status" value="1"/>
</dbReference>
<dbReference type="Gene3D" id="1.10.10.10">
    <property type="entry name" value="Winged helix-like DNA-binding domain superfamily/Winged helix DNA-binding domain"/>
    <property type="match status" value="1"/>
</dbReference>
<dbReference type="PROSITE" id="PS50043">
    <property type="entry name" value="HTH_LUXR_2"/>
    <property type="match status" value="1"/>
</dbReference>
<dbReference type="Pfam" id="PF00196">
    <property type="entry name" value="GerE"/>
    <property type="match status" value="1"/>
</dbReference>
<dbReference type="Gene3D" id="3.40.50.2300">
    <property type="match status" value="1"/>
</dbReference>
<accession>A0ABT2Z8C5</accession>
<dbReference type="Proteomes" id="UP001652503">
    <property type="component" value="Unassembled WGS sequence"/>
</dbReference>
<keyword evidence="2" id="KW-0238">DNA-binding</keyword>
<dbReference type="SUPFAM" id="SSF46894">
    <property type="entry name" value="C-terminal effector domain of the bipartite response regulators"/>
    <property type="match status" value="1"/>
</dbReference>
<evidence type="ECO:0000313" key="8">
    <source>
        <dbReference type="EMBL" id="MCV2867001.1"/>
    </source>
</evidence>
<dbReference type="InterPro" id="IPR039420">
    <property type="entry name" value="WalR-like"/>
</dbReference>
<dbReference type="SUPFAM" id="SSF52172">
    <property type="entry name" value="CheY-like"/>
    <property type="match status" value="1"/>
</dbReference>
<reference evidence="8 9" key="1">
    <citation type="submission" date="2022-10" db="EMBL/GenBank/DDBJ databases">
        <title>Defluviimonas sp. nov., isolated from ocean surface water.</title>
        <authorList>
            <person name="He W."/>
            <person name="Wang L."/>
            <person name="Zhang D.-F."/>
        </authorList>
    </citation>
    <scope>NUCLEOTIDE SEQUENCE [LARGE SCALE GENOMIC DNA]</scope>
    <source>
        <strain evidence="8 9">WL0075</strain>
    </source>
</reference>
<dbReference type="PANTHER" id="PTHR43214:SF41">
    <property type="entry name" value="NITRATE_NITRITE RESPONSE REGULATOR PROTEIN NARP"/>
    <property type="match status" value="1"/>
</dbReference>
<sequence length="233" mass="25211">MQQLGTTNPPVTVALADSNPLVLSAMSEIFDRDPRFSLVATSSTAEGFLGMVMRVPVAIGVIDWNLPALGGQKLCEVLREQPSPPRLVVYGDDPKGELPRLAMLAGAAGFAARSAPVDDLLRTCLSVAQGQMVFPFLDIRALQSDPILSLTRKERALLEALSQGLTNKDLARDFAISANTVKFHLSNLFAKLGVASRAQAIAFYYASRMPGERRPDTRPEPRPDPRSGPRKEG</sequence>
<dbReference type="PRINTS" id="PR00038">
    <property type="entry name" value="HTHLUXR"/>
</dbReference>
<feature type="domain" description="Response regulatory" evidence="7">
    <location>
        <begin position="12"/>
        <end position="128"/>
    </location>
</feature>
<dbReference type="InterPro" id="IPR001789">
    <property type="entry name" value="Sig_transdc_resp-reg_receiver"/>
</dbReference>
<evidence type="ECO:0000256" key="2">
    <source>
        <dbReference type="ARBA" id="ARBA00023125"/>
    </source>
</evidence>
<dbReference type="PANTHER" id="PTHR43214">
    <property type="entry name" value="TWO-COMPONENT RESPONSE REGULATOR"/>
    <property type="match status" value="1"/>
</dbReference>
<evidence type="ECO:0000313" key="9">
    <source>
        <dbReference type="Proteomes" id="UP001652503"/>
    </source>
</evidence>
<evidence type="ECO:0000256" key="5">
    <source>
        <dbReference type="SAM" id="MobiDB-lite"/>
    </source>
</evidence>
<dbReference type="InterPro" id="IPR000792">
    <property type="entry name" value="Tscrpt_reg_LuxR_C"/>
</dbReference>
<comment type="caution">
    <text evidence="8">The sequence shown here is derived from an EMBL/GenBank/DDBJ whole genome shotgun (WGS) entry which is preliminary data.</text>
</comment>
<evidence type="ECO:0000256" key="4">
    <source>
        <dbReference type="PROSITE-ProRule" id="PRU00169"/>
    </source>
</evidence>
<dbReference type="SMART" id="SM00421">
    <property type="entry name" value="HTH_LUXR"/>
    <property type="match status" value="1"/>
</dbReference>
<keyword evidence="1" id="KW-0805">Transcription regulation</keyword>
<dbReference type="RefSeq" id="WP_263723543.1">
    <property type="nucleotide sequence ID" value="NZ_JAOWLA010000063.1"/>
</dbReference>
<keyword evidence="9" id="KW-1185">Reference proteome</keyword>
<feature type="domain" description="HTH luxR-type" evidence="6">
    <location>
        <begin position="143"/>
        <end position="208"/>
    </location>
</feature>
<dbReference type="InterPro" id="IPR016032">
    <property type="entry name" value="Sig_transdc_resp-reg_C-effctor"/>
</dbReference>
<keyword evidence="3" id="KW-0804">Transcription</keyword>
<dbReference type="PROSITE" id="PS50110">
    <property type="entry name" value="RESPONSE_REGULATORY"/>
    <property type="match status" value="1"/>
</dbReference>
<feature type="modified residue" description="4-aspartylphosphate" evidence="4">
    <location>
        <position position="63"/>
    </location>
</feature>
<proteinExistence type="predicted"/>
<protein>
    <submittedName>
        <fullName evidence="8">Response regulator transcription factor</fullName>
    </submittedName>
</protein>
<dbReference type="InterPro" id="IPR011006">
    <property type="entry name" value="CheY-like_superfamily"/>
</dbReference>
<gene>
    <name evidence="8" type="ORF">OE647_20135</name>
</gene>
<feature type="region of interest" description="Disordered" evidence="5">
    <location>
        <begin position="210"/>
        <end position="233"/>
    </location>
</feature>
<evidence type="ECO:0000259" key="6">
    <source>
        <dbReference type="PROSITE" id="PS50043"/>
    </source>
</evidence>